<feature type="coiled-coil region" evidence="1">
    <location>
        <begin position="6"/>
        <end position="68"/>
    </location>
</feature>
<dbReference type="OrthoDB" id="6120894at2"/>
<accession>A0A5P1REM9</accession>
<dbReference type="AlphaFoldDB" id="A0A5P1REM9"/>
<dbReference type="Proteomes" id="UP000324760">
    <property type="component" value="Chromosome"/>
</dbReference>
<keyword evidence="1" id="KW-0175">Coiled coil</keyword>
<proteinExistence type="predicted"/>
<dbReference type="InterPro" id="IPR012662">
    <property type="entry name" value="CHP02449"/>
</dbReference>
<sequence>MTDHYFIALEQKIDQLLARCEQLERENQQLRSLELQARQEKSRLLQVNDQTRSQVEKMIQRLKTLEQNI</sequence>
<evidence type="ECO:0000256" key="1">
    <source>
        <dbReference type="SAM" id="Coils"/>
    </source>
</evidence>
<name>A0A5P1REM9_9GAMM</name>
<reference evidence="2 3" key="1">
    <citation type="journal article" date="2019" name="Biochem. Eng. J.">
        <title>Metabolic engineering of the marine bacteria Neptunomonas concharum for the production of acetoin and meso-2,3-butanediol from acetate.</title>
        <authorList>
            <person name="Li W."/>
            <person name="Pu N."/>
            <person name="Liu C.-X."/>
            <person name="Yuan Q.-P."/>
            <person name="Li Z.-J."/>
        </authorList>
    </citation>
    <scope>NUCLEOTIDE SEQUENCE [LARGE SCALE GENOMIC DNA]</scope>
    <source>
        <strain evidence="2 3">JCM17730</strain>
    </source>
</reference>
<organism evidence="2 3">
    <name type="scientific">Neptunomonas concharum</name>
    <dbReference type="NCBI Taxonomy" id="1031538"/>
    <lineage>
        <taxon>Bacteria</taxon>
        <taxon>Pseudomonadati</taxon>
        <taxon>Pseudomonadota</taxon>
        <taxon>Gammaproteobacteria</taxon>
        <taxon>Oceanospirillales</taxon>
        <taxon>Oceanospirillaceae</taxon>
        <taxon>Neptunomonas</taxon>
    </lineage>
</organism>
<protein>
    <submittedName>
        <fullName evidence="2">TIGR02449 family protein</fullName>
    </submittedName>
</protein>
<evidence type="ECO:0000313" key="2">
    <source>
        <dbReference type="EMBL" id="QEQ98094.1"/>
    </source>
</evidence>
<gene>
    <name evidence="2" type="ORF">F0U83_16005</name>
</gene>
<dbReference type="KEGG" id="ncu:F0U83_16005"/>
<dbReference type="EMBL" id="CP043869">
    <property type="protein sequence ID" value="QEQ98094.1"/>
    <property type="molecule type" value="Genomic_DNA"/>
</dbReference>
<evidence type="ECO:0000313" key="3">
    <source>
        <dbReference type="Proteomes" id="UP000324760"/>
    </source>
</evidence>
<dbReference type="NCBIfam" id="TIGR02449">
    <property type="entry name" value="TIGR02449 family protein"/>
    <property type="match status" value="1"/>
</dbReference>
<keyword evidence="3" id="KW-1185">Reference proteome</keyword>
<dbReference type="RefSeq" id="WP_138988088.1">
    <property type="nucleotide sequence ID" value="NZ_CP043869.1"/>
</dbReference>